<evidence type="ECO:0000256" key="9">
    <source>
        <dbReference type="ARBA" id="ARBA00023136"/>
    </source>
</evidence>
<keyword evidence="5 14" id="KW-0812">Transmembrane</keyword>
<keyword evidence="16" id="KW-1185">Reference proteome</keyword>
<evidence type="ECO:0000256" key="3">
    <source>
        <dbReference type="ARBA" id="ARBA00004991"/>
    </source>
</evidence>
<proteinExistence type="inferred from homology"/>
<comment type="catalytic activity">
    <reaction evidence="12">
        <text>an N-acylsphinganine + H2O = sphinganine + a fatty acid</text>
        <dbReference type="Rhea" id="RHEA:33551"/>
        <dbReference type="ChEBI" id="CHEBI:15377"/>
        <dbReference type="ChEBI" id="CHEBI:28868"/>
        <dbReference type="ChEBI" id="CHEBI:31488"/>
        <dbReference type="ChEBI" id="CHEBI:57817"/>
    </reaction>
    <physiologicalReaction direction="left-to-right" evidence="12">
        <dbReference type="Rhea" id="RHEA:33552"/>
    </physiologicalReaction>
</comment>
<dbReference type="EMBL" id="KN122676">
    <property type="protein sequence ID" value="KFO28799.1"/>
    <property type="molecule type" value="Genomic_DNA"/>
</dbReference>
<evidence type="ECO:0000313" key="15">
    <source>
        <dbReference type="EMBL" id="KFO28799.1"/>
    </source>
</evidence>
<evidence type="ECO:0000256" key="10">
    <source>
        <dbReference type="ARBA" id="ARBA00047401"/>
    </source>
</evidence>
<keyword evidence="14" id="KW-0443">Lipid metabolism</keyword>
<evidence type="ECO:0000256" key="5">
    <source>
        <dbReference type="ARBA" id="ARBA00022692"/>
    </source>
</evidence>
<evidence type="ECO:0000256" key="13">
    <source>
        <dbReference type="PIRSR" id="PIRSR608901-2"/>
    </source>
</evidence>
<sequence length="173" mass="20375">MKSILAYQSSEVDWCESNFQHSPLVAEFYNTFSNITFLIFGPLMAFLLQSYIERRTRYIYCTLAQRIATTARTCNKQLRHMIQMSVVLWATALASWISDHLFCSFWQRIHFFYLHSIWHVLMSITFPYGMVALALMDAKYEMPGQALKVRYWPRDSWPVGLPYVEIQADDKSC</sequence>
<dbReference type="GO" id="GO:0046512">
    <property type="term" value="P:sphingosine biosynthetic process"/>
    <property type="evidence" value="ECO:0007669"/>
    <property type="project" value="UniProtKB-ARBA"/>
</dbReference>
<evidence type="ECO:0000313" key="16">
    <source>
        <dbReference type="Proteomes" id="UP000028990"/>
    </source>
</evidence>
<evidence type="ECO:0000256" key="1">
    <source>
        <dbReference type="ARBA" id="ARBA00004141"/>
    </source>
</evidence>
<comment type="catalytic activity">
    <reaction evidence="10">
        <text>N-(9Z-octadecenoyl)-sphing-4-enine + H2O = sphing-4-enine + (9Z)-octadecenoate</text>
        <dbReference type="Rhea" id="RHEA:41299"/>
        <dbReference type="ChEBI" id="CHEBI:15377"/>
        <dbReference type="ChEBI" id="CHEBI:30823"/>
        <dbReference type="ChEBI" id="CHEBI:57756"/>
        <dbReference type="ChEBI" id="CHEBI:77996"/>
    </reaction>
    <physiologicalReaction direction="left-to-right" evidence="10">
        <dbReference type="Rhea" id="RHEA:41300"/>
    </physiologicalReaction>
</comment>
<feature type="transmembrane region" description="Helical" evidence="14">
    <location>
        <begin position="113"/>
        <end position="135"/>
    </location>
</feature>
<gene>
    <name evidence="15" type="ORF">H920_09741</name>
</gene>
<dbReference type="EC" id="3.5.1.-" evidence="14"/>
<dbReference type="GO" id="GO:0017040">
    <property type="term" value="F:N-acylsphingosine amidohydrolase activity"/>
    <property type="evidence" value="ECO:0007669"/>
    <property type="project" value="UniProtKB-EC"/>
</dbReference>
<keyword evidence="7" id="KW-0746">Sphingolipid metabolism</keyword>
<keyword evidence="9 14" id="KW-0472">Membrane</keyword>
<comment type="function">
    <text evidence="14">Hydrolyzes the sphingolipid ceramide into sphingosine and free fatty acid.</text>
</comment>
<dbReference type="UniPathway" id="UPA00222"/>
<keyword evidence="13" id="KW-0479">Metal-binding</keyword>
<accession>A0A091D9K5</accession>
<feature type="transmembrane region" description="Helical" evidence="14">
    <location>
        <begin position="28"/>
        <end position="48"/>
    </location>
</feature>
<feature type="transmembrane region" description="Helical" evidence="14">
    <location>
        <begin position="86"/>
        <end position="107"/>
    </location>
</feature>
<dbReference type="PANTHER" id="PTHR46139">
    <property type="entry name" value="ALKALINE CERAMIDASE"/>
    <property type="match status" value="1"/>
</dbReference>
<evidence type="ECO:0000256" key="11">
    <source>
        <dbReference type="ARBA" id="ARBA00048323"/>
    </source>
</evidence>
<evidence type="ECO:0000256" key="7">
    <source>
        <dbReference type="ARBA" id="ARBA00022919"/>
    </source>
</evidence>
<comment type="pathway">
    <text evidence="2">Lipid metabolism; sphingolipid metabolism.</text>
</comment>
<dbReference type="GO" id="GO:0016020">
    <property type="term" value="C:membrane"/>
    <property type="evidence" value="ECO:0007669"/>
    <property type="project" value="UniProtKB-SubCell"/>
</dbReference>
<dbReference type="GO" id="GO:0046514">
    <property type="term" value="P:ceramide catabolic process"/>
    <property type="evidence" value="ECO:0007669"/>
    <property type="project" value="TreeGrafter"/>
</dbReference>
<comment type="caution">
    <text evidence="14">Lacks conserved residue(s) required for the propagation of feature annotation.</text>
</comment>
<keyword evidence="8 14" id="KW-1133">Transmembrane helix</keyword>
<evidence type="ECO:0000256" key="12">
    <source>
        <dbReference type="ARBA" id="ARBA00049511"/>
    </source>
</evidence>
<reference evidence="15 16" key="1">
    <citation type="submission" date="2013-11" db="EMBL/GenBank/DDBJ databases">
        <title>The Damaraland mole rat (Fukomys damarensis) genome and evolution of African mole rats.</title>
        <authorList>
            <person name="Gladyshev V.N."/>
            <person name="Fang X."/>
        </authorList>
    </citation>
    <scope>NUCLEOTIDE SEQUENCE [LARGE SCALE GENOMIC DNA]</scope>
    <source>
        <tissue evidence="15">Liver</tissue>
    </source>
</reference>
<dbReference type="GO" id="GO:0046872">
    <property type="term" value="F:metal ion binding"/>
    <property type="evidence" value="ECO:0007669"/>
    <property type="project" value="UniProtKB-KW"/>
</dbReference>
<name>A0A091D9K5_FUKDA</name>
<evidence type="ECO:0000256" key="14">
    <source>
        <dbReference type="RuleBase" id="RU364079"/>
    </source>
</evidence>
<comment type="similarity">
    <text evidence="4 14">Belongs to the alkaline ceramidase family.</text>
</comment>
<dbReference type="Pfam" id="PF05875">
    <property type="entry name" value="Ceramidase"/>
    <property type="match status" value="2"/>
</dbReference>
<protein>
    <recommendedName>
        <fullName evidence="14">Alkaline ceramidase</fullName>
        <ecNumber evidence="14">3.5.1.-</ecNumber>
    </recommendedName>
</protein>
<comment type="catalytic activity">
    <reaction evidence="11">
        <text>an N-acylsphing-4-enine + H2O = sphing-4-enine + a fatty acid</text>
        <dbReference type="Rhea" id="RHEA:20856"/>
        <dbReference type="ChEBI" id="CHEBI:15377"/>
        <dbReference type="ChEBI" id="CHEBI:28868"/>
        <dbReference type="ChEBI" id="CHEBI:52639"/>
        <dbReference type="ChEBI" id="CHEBI:57756"/>
        <dbReference type="EC" id="3.5.1.23"/>
    </reaction>
    <physiologicalReaction direction="left-to-right" evidence="11">
        <dbReference type="Rhea" id="RHEA:20857"/>
    </physiologicalReaction>
</comment>
<dbReference type="GO" id="GO:0005783">
    <property type="term" value="C:endoplasmic reticulum"/>
    <property type="evidence" value="ECO:0007669"/>
    <property type="project" value="TreeGrafter"/>
</dbReference>
<evidence type="ECO:0000256" key="6">
    <source>
        <dbReference type="ARBA" id="ARBA00022801"/>
    </source>
</evidence>
<dbReference type="PANTHER" id="PTHR46139:SF2">
    <property type="entry name" value="ALKALINE CERAMIDASE 1"/>
    <property type="match status" value="1"/>
</dbReference>
<comment type="pathway">
    <text evidence="3">Sphingolipid metabolism.</text>
</comment>
<keyword evidence="13" id="KW-0862">Zinc</keyword>
<dbReference type="InterPro" id="IPR008901">
    <property type="entry name" value="ACER"/>
</dbReference>
<dbReference type="Proteomes" id="UP000028990">
    <property type="component" value="Unassembled WGS sequence"/>
</dbReference>
<comment type="cofactor">
    <cofactor evidence="13">
        <name>Zn(2+)</name>
        <dbReference type="ChEBI" id="CHEBI:29105"/>
    </cofactor>
</comment>
<evidence type="ECO:0000256" key="4">
    <source>
        <dbReference type="ARBA" id="ARBA00009780"/>
    </source>
</evidence>
<organism evidence="15 16">
    <name type="scientific">Fukomys damarensis</name>
    <name type="common">Damaraland mole rat</name>
    <name type="synonym">Cryptomys damarensis</name>
    <dbReference type="NCBI Taxonomy" id="885580"/>
    <lineage>
        <taxon>Eukaryota</taxon>
        <taxon>Metazoa</taxon>
        <taxon>Chordata</taxon>
        <taxon>Craniata</taxon>
        <taxon>Vertebrata</taxon>
        <taxon>Euteleostomi</taxon>
        <taxon>Mammalia</taxon>
        <taxon>Eutheria</taxon>
        <taxon>Euarchontoglires</taxon>
        <taxon>Glires</taxon>
        <taxon>Rodentia</taxon>
        <taxon>Hystricomorpha</taxon>
        <taxon>Bathyergidae</taxon>
        <taxon>Fukomys</taxon>
    </lineage>
</organism>
<comment type="subcellular location">
    <subcellularLocation>
        <location evidence="1">Membrane</location>
        <topology evidence="1">Multi-pass membrane protein</topology>
    </subcellularLocation>
</comment>
<evidence type="ECO:0000256" key="8">
    <source>
        <dbReference type="ARBA" id="ARBA00022989"/>
    </source>
</evidence>
<dbReference type="AlphaFoldDB" id="A0A091D9K5"/>
<keyword evidence="6 14" id="KW-0378">Hydrolase</keyword>
<feature type="binding site" evidence="13">
    <location>
        <position position="115"/>
    </location>
    <ligand>
        <name>Zn(2+)</name>
        <dbReference type="ChEBI" id="CHEBI:29105"/>
        <note>catalytic</note>
    </ligand>
</feature>
<dbReference type="eggNOG" id="KOG2329">
    <property type="taxonomic scope" value="Eukaryota"/>
</dbReference>
<feature type="binding site" evidence="13">
    <location>
        <position position="119"/>
    </location>
    <ligand>
        <name>Zn(2+)</name>
        <dbReference type="ChEBI" id="CHEBI:29105"/>
        <note>catalytic</note>
    </ligand>
</feature>
<evidence type="ECO:0000256" key="2">
    <source>
        <dbReference type="ARBA" id="ARBA00004760"/>
    </source>
</evidence>